<dbReference type="Pfam" id="PF13621">
    <property type="entry name" value="Cupin_8"/>
    <property type="match status" value="1"/>
</dbReference>
<feature type="domain" description="JmjC" evidence="1">
    <location>
        <begin position="202"/>
        <end position="358"/>
    </location>
</feature>
<proteinExistence type="predicted"/>
<dbReference type="InterPro" id="IPR041667">
    <property type="entry name" value="Cupin_8"/>
</dbReference>
<gene>
    <name evidence="2" type="ORF">BECKLPF1236A_GA0070988_100368</name>
    <name evidence="3" type="ORF">BECKLPF1236C_GA0070990_100344</name>
</gene>
<dbReference type="SMART" id="SM00558">
    <property type="entry name" value="JmjC"/>
    <property type="match status" value="1"/>
</dbReference>
<dbReference type="InterPro" id="IPR003347">
    <property type="entry name" value="JmjC_dom"/>
</dbReference>
<organism evidence="2">
    <name type="scientific">Candidatus Kentrum sp. LPFa</name>
    <dbReference type="NCBI Taxonomy" id="2126335"/>
    <lineage>
        <taxon>Bacteria</taxon>
        <taxon>Pseudomonadati</taxon>
        <taxon>Pseudomonadota</taxon>
        <taxon>Gammaproteobacteria</taxon>
        <taxon>Candidatus Kentrum</taxon>
    </lineage>
</organism>
<name>A0A450W019_9GAMM</name>
<reference evidence="2" key="1">
    <citation type="submission" date="2019-02" db="EMBL/GenBank/DDBJ databases">
        <authorList>
            <person name="Gruber-Vodicka R. H."/>
            <person name="Seah K. B. B."/>
        </authorList>
    </citation>
    <scope>NUCLEOTIDE SEQUENCE</scope>
    <source>
        <strain evidence="2">BECK_S312</strain>
        <strain evidence="3">BECK_S426</strain>
    </source>
</reference>
<dbReference type="PROSITE" id="PS51184">
    <property type="entry name" value="JMJC"/>
    <property type="match status" value="1"/>
</dbReference>
<dbReference type="SUPFAM" id="SSF51197">
    <property type="entry name" value="Clavaminate synthase-like"/>
    <property type="match status" value="1"/>
</dbReference>
<sequence length="421" mass="48434">MPVAHLPERNWPRAAALHLGVRAKYFAESWAGLKPFLLSSLNGYPESGDPRGPAIGGGTALGIKLLWTLAAFNRQHPLLAALYRFSGTRFVANKAHEKLYERVLQACRSAPTPRRDMPLPEFDWRTRSPAEFQKEFVDRPHPVVLRGFAADSDAVRDWSFHAFMERFGEEQVLLTTEKLDGEQGSLKAVESSKAYLHNNEILFRRHPELENALPVDRLESFLPPMRASYLHLFLGREGTGTPFHSAANWNFFFNIEGQKRWWFVDPRHGFLIYPFAAMGHGAIFSLCAFPDEYDREFFPAFKYCPIFEVTLDPGDVLFNPPWWWHAVRNVADTTVAVASRWLPHGQAGTRLRSPEEDYDIDRMRSWLYFAGFAGWPHLQGVLKTPSPSISDLMTLREKRGRFTHLQRKFSTEPVFGMRHRY</sequence>
<dbReference type="PANTHER" id="PTHR12461:SF105">
    <property type="entry name" value="HYPOXIA-INDUCIBLE FACTOR 1-ALPHA INHIBITOR"/>
    <property type="match status" value="1"/>
</dbReference>
<dbReference type="EMBL" id="CAADFP010000034">
    <property type="protein sequence ID" value="VFK26355.1"/>
    <property type="molecule type" value="Genomic_DNA"/>
</dbReference>
<protein>
    <submittedName>
        <fullName evidence="2">Cupin-like domain-containing protein</fullName>
    </submittedName>
</protein>
<dbReference type="Gene3D" id="2.60.120.650">
    <property type="entry name" value="Cupin"/>
    <property type="match status" value="1"/>
</dbReference>
<dbReference type="PANTHER" id="PTHR12461">
    <property type="entry name" value="HYPOXIA-INDUCIBLE FACTOR 1 ALPHA INHIBITOR-RELATED"/>
    <property type="match status" value="1"/>
</dbReference>
<dbReference type="EMBL" id="CAADFM010000036">
    <property type="protein sequence ID" value="VFK10359.1"/>
    <property type="molecule type" value="Genomic_DNA"/>
</dbReference>
<evidence type="ECO:0000259" key="1">
    <source>
        <dbReference type="PROSITE" id="PS51184"/>
    </source>
</evidence>
<dbReference type="AlphaFoldDB" id="A0A450W019"/>
<evidence type="ECO:0000313" key="2">
    <source>
        <dbReference type="EMBL" id="VFK10359.1"/>
    </source>
</evidence>
<evidence type="ECO:0000313" key="3">
    <source>
        <dbReference type="EMBL" id="VFK26355.1"/>
    </source>
</evidence>
<accession>A0A450W019</accession>